<dbReference type="InterPro" id="IPR005247">
    <property type="entry name" value="YbhB_YbcL/LppC-like"/>
</dbReference>
<gene>
    <name evidence="1" type="ORF">A2826_01530</name>
</gene>
<dbReference type="PANTHER" id="PTHR30289">
    <property type="entry name" value="UNCHARACTERIZED PROTEIN YBCL-RELATED"/>
    <property type="match status" value="1"/>
</dbReference>
<dbReference type="Pfam" id="PF01161">
    <property type="entry name" value="PBP"/>
    <property type="match status" value="1"/>
</dbReference>
<organism evidence="1 2">
    <name type="scientific">Candidatus Doudnabacteria bacterium RIFCSPHIGHO2_01_FULL_43_23</name>
    <dbReference type="NCBI Taxonomy" id="1817822"/>
    <lineage>
        <taxon>Bacteria</taxon>
        <taxon>Candidatus Doudnaibacteriota</taxon>
    </lineage>
</organism>
<proteinExistence type="predicted"/>
<protein>
    <submittedName>
        <fullName evidence="1">Phosphatidylethanolamine-binding protein</fullName>
    </submittedName>
</protein>
<dbReference type="PANTHER" id="PTHR30289:SF1">
    <property type="entry name" value="PEBP (PHOSPHATIDYLETHANOLAMINE-BINDING PROTEIN) FAMILY PROTEIN"/>
    <property type="match status" value="1"/>
</dbReference>
<accession>A0A1F5NVG0</accession>
<evidence type="ECO:0000313" key="1">
    <source>
        <dbReference type="EMBL" id="OGE81666.1"/>
    </source>
</evidence>
<dbReference type="Gene3D" id="3.90.280.10">
    <property type="entry name" value="PEBP-like"/>
    <property type="match status" value="1"/>
</dbReference>
<dbReference type="EMBL" id="MFEI01000005">
    <property type="protein sequence ID" value="OGE81666.1"/>
    <property type="molecule type" value="Genomic_DNA"/>
</dbReference>
<dbReference type="InterPro" id="IPR036610">
    <property type="entry name" value="PEBP-like_sf"/>
</dbReference>
<sequence length="147" mass="16205">MKIQSSVFENNQNIPKKFTCDGADISPPLKIFGVPKNAQSLALIVDDPDAPGGTFVHWTMWNIPVEILEIQEGVTPAESIEGITSFGTTGYGGPCPPSGIHRYFFKIYALEDKLNLSDDADKSQLFEAMKGRILDEAELVGLYKRNK</sequence>
<dbReference type="Proteomes" id="UP000177912">
    <property type="component" value="Unassembled WGS sequence"/>
</dbReference>
<evidence type="ECO:0000313" key="2">
    <source>
        <dbReference type="Proteomes" id="UP000177912"/>
    </source>
</evidence>
<comment type="caution">
    <text evidence="1">The sequence shown here is derived from an EMBL/GenBank/DDBJ whole genome shotgun (WGS) entry which is preliminary data.</text>
</comment>
<name>A0A1F5NVG0_9BACT</name>
<dbReference type="AlphaFoldDB" id="A0A1F5NVG0"/>
<reference evidence="1 2" key="1">
    <citation type="journal article" date="2016" name="Nat. Commun.">
        <title>Thousands of microbial genomes shed light on interconnected biogeochemical processes in an aquifer system.</title>
        <authorList>
            <person name="Anantharaman K."/>
            <person name="Brown C.T."/>
            <person name="Hug L.A."/>
            <person name="Sharon I."/>
            <person name="Castelle C.J."/>
            <person name="Probst A.J."/>
            <person name="Thomas B.C."/>
            <person name="Singh A."/>
            <person name="Wilkins M.J."/>
            <person name="Karaoz U."/>
            <person name="Brodie E.L."/>
            <person name="Williams K.H."/>
            <person name="Hubbard S.S."/>
            <person name="Banfield J.F."/>
        </authorList>
    </citation>
    <scope>NUCLEOTIDE SEQUENCE [LARGE SCALE GENOMIC DNA]</scope>
</reference>
<dbReference type="InterPro" id="IPR008914">
    <property type="entry name" value="PEBP"/>
</dbReference>
<dbReference type="SUPFAM" id="SSF49777">
    <property type="entry name" value="PEBP-like"/>
    <property type="match status" value="1"/>
</dbReference>
<dbReference type="STRING" id="1817822.A2826_01530"/>
<dbReference type="CDD" id="cd00865">
    <property type="entry name" value="PEBP_bact_arch"/>
    <property type="match status" value="1"/>
</dbReference>
<dbReference type="NCBIfam" id="TIGR00481">
    <property type="entry name" value="YbhB/YbcL family Raf kinase inhibitor-like protein"/>
    <property type="match status" value="1"/>
</dbReference>